<dbReference type="Proteomes" id="UP001596484">
    <property type="component" value="Unassembled WGS sequence"/>
</dbReference>
<dbReference type="InterPro" id="IPR011234">
    <property type="entry name" value="Fumarylacetoacetase-like_C"/>
</dbReference>
<evidence type="ECO:0000256" key="1">
    <source>
        <dbReference type="ARBA" id="ARBA00010211"/>
    </source>
</evidence>
<dbReference type="InterPro" id="IPR036663">
    <property type="entry name" value="Fumarylacetoacetase_C_sf"/>
</dbReference>
<protein>
    <submittedName>
        <fullName evidence="4">Fumarylacetoacetate hydrolase family protein</fullName>
    </submittedName>
</protein>
<dbReference type="Gene3D" id="3.90.850.10">
    <property type="entry name" value="Fumarylacetoacetase-like, C-terminal domain"/>
    <property type="match status" value="1"/>
</dbReference>
<dbReference type="SUPFAM" id="SSF56529">
    <property type="entry name" value="FAH"/>
    <property type="match status" value="1"/>
</dbReference>
<accession>A0ABW2RVV5</accession>
<evidence type="ECO:0000313" key="4">
    <source>
        <dbReference type="EMBL" id="MFC7447865.1"/>
    </source>
</evidence>
<comment type="similarity">
    <text evidence="1">Belongs to the FAH family.</text>
</comment>
<dbReference type="RefSeq" id="WP_378403378.1">
    <property type="nucleotide sequence ID" value="NZ_JBHTCS010000010.1"/>
</dbReference>
<name>A0ABW2RVV5_9NOCA</name>
<gene>
    <name evidence="4" type="ORF">ACFQS9_08185</name>
</gene>
<sequence length="313" mass="33772">MSISVLRTTDGWWVRTPDGAARIDTAATTTAKILADRAAIEAAATANVTVPVETLDLLSPVTAPCRVVAQMTNFVSHVKDSGMNPETVPLTFFRKSSGSISGPYQDVVKPDHVRLLDYEVEIGLVLGRPVPVGTDITEDTIADFVAGLVVTNDVSARDVQLPKTQFYEAKSYPTFTPVGPALVLLDAGEFTRFGDLRLQLRVNGQVRQDRTVGSDMIYRPVQALQALTRFQRLDAGDLLLTGTPGGTALKAPAKPIALLGALLPPALKWKSFFASQAKNPNYLHDGDVMELSIATDDGGLDLGIQRTWVRSTR</sequence>
<organism evidence="4 5">
    <name type="scientific">Rhodococcus daqingensis</name>
    <dbReference type="NCBI Taxonomy" id="2479363"/>
    <lineage>
        <taxon>Bacteria</taxon>
        <taxon>Bacillati</taxon>
        <taxon>Actinomycetota</taxon>
        <taxon>Actinomycetes</taxon>
        <taxon>Mycobacteriales</taxon>
        <taxon>Nocardiaceae</taxon>
        <taxon>Rhodococcus</taxon>
    </lineage>
</organism>
<comment type="caution">
    <text evidence="4">The sequence shown here is derived from an EMBL/GenBank/DDBJ whole genome shotgun (WGS) entry which is preliminary data.</text>
</comment>
<keyword evidence="5" id="KW-1185">Reference proteome</keyword>
<evidence type="ECO:0000313" key="5">
    <source>
        <dbReference type="Proteomes" id="UP001596484"/>
    </source>
</evidence>
<dbReference type="Pfam" id="PF01557">
    <property type="entry name" value="FAA_hydrolase"/>
    <property type="match status" value="1"/>
</dbReference>
<evidence type="ECO:0000256" key="2">
    <source>
        <dbReference type="ARBA" id="ARBA00022723"/>
    </source>
</evidence>
<dbReference type="InterPro" id="IPR051121">
    <property type="entry name" value="FAH"/>
</dbReference>
<evidence type="ECO:0000259" key="3">
    <source>
        <dbReference type="Pfam" id="PF01557"/>
    </source>
</evidence>
<reference evidence="5" key="1">
    <citation type="journal article" date="2019" name="Int. J. Syst. Evol. Microbiol.">
        <title>The Global Catalogue of Microorganisms (GCM) 10K type strain sequencing project: providing services to taxonomists for standard genome sequencing and annotation.</title>
        <authorList>
            <consortium name="The Broad Institute Genomics Platform"/>
            <consortium name="The Broad Institute Genome Sequencing Center for Infectious Disease"/>
            <person name="Wu L."/>
            <person name="Ma J."/>
        </authorList>
    </citation>
    <scope>NUCLEOTIDE SEQUENCE [LARGE SCALE GENOMIC DNA]</scope>
    <source>
        <strain evidence="5">ICMP 19430</strain>
    </source>
</reference>
<keyword evidence="2" id="KW-0479">Metal-binding</keyword>
<dbReference type="PANTHER" id="PTHR42796:SF4">
    <property type="entry name" value="FUMARYLACETOACETATE HYDROLASE DOMAIN-CONTAINING PROTEIN 2A"/>
    <property type="match status" value="1"/>
</dbReference>
<keyword evidence="4" id="KW-0378">Hydrolase</keyword>
<dbReference type="GO" id="GO:0016787">
    <property type="term" value="F:hydrolase activity"/>
    <property type="evidence" value="ECO:0007669"/>
    <property type="project" value="UniProtKB-KW"/>
</dbReference>
<dbReference type="EMBL" id="JBHTCS010000010">
    <property type="protein sequence ID" value="MFC7447865.1"/>
    <property type="molecule type" value="Genomic_DNA"/>
</dbReference>
<feature type="domain" description="Fumarylacetoacetase-like C-terminal" evidence="3">
    <location>
        <begin position="67"/>
        <end position="294"/>
    </location>
</feature>
<proteinExistence type="inferred from homology"/>
<dbReference type="PANTHER" id="PTHR42796">
    <property type="entry name" value="FUMARYLACETOACETATE HYDROLASE DOMAIN-CONTAINING PROTEIN 2A-RELATED"/>
    <property type="match status" value="1"/>
</dbReference>